<feature type="active site" evidence="9">
    <location>
        <position position="118"/>
    </location>
</feature>
<organism evidence="13 14">
    <name type="scientific">Dehalococcoides mccartyi</name>
    <dbReference type="NCBI Taxonomy" id="61435"/>
    <lineage>
        <taxon>Bacteria</taxon>
        <taxon>Bacillati</taxon>
        <taxon>Chloroflexota</taxon>
        <taxon>Dehalococcoidia</taxon>
        <taxon>Dehalococcoidales</taxon>
        <taxon>Dehalococcoidaceae</taxon>
        <taxon>Dehalococcoides</taxon>
    </lineage>
</organism>
<comment type="caution">
    <text evidence="9">Lacks conserved residue(s) required for the propagation of feature annotation.</text>
</comment>
<evidence type="ECO:0000256" key="2">
    <source>
        <dbReference type="ARBA" id="ARBA00022475"/>
    </source>
</evidence>
<evidence type="ECO:0000313" key="15">
    <source>
        <dbReference type="Proteomes" id="UP000218257"/>
    </source>
</evidence>
<evidence type="ECO:0000256" key="6">
    <source>
        <dbReference type="ARBA" id="ARBA00022801"/>
    </source>
</evidence>
<dbReference type="PRINTS" id="PR00781">
    <property type="entry name" value="LIPOSIGPTASE"/>
</dbReference>
<dbReference type="HAMAP" id="MF_00161">
    <property type="entry name" value="LspA"/>
    <property type="match status" value="1"/>
</dbReference>
<protein>
    <recommendedName>
        <fullName evidence="9">Lipoprotein signal peptidase</fullName>
        <ecNumber evidence="9">3.4.23.36</ecNumber>
    </recommendedName>
    <alternativeName>
        <fullName evidence="9">Prolipoprotein signal peptidase</fullName>
    </alternativeName>
    <alternativeName>
        <fullName evidence="9">Signal peptidase II</fullName>
        <shortName evidence="9">SPase II</shortName>
    </alternativeName>
</protein>
<feature type="transmembrane region" description="Helical" evidence="9">
    <location>
        <begin position="62"/>
        <end position="80"/>
    </location>
</feature>
<dbReference type="GO" id="GO:0006508">
    <property type="term" value="P:proteolysis"/>
    <property type="evidence" value="ECO:0007669"/>
    <property type="project" value="UniProtKB-KW"/>
</dbReference>
<proteinExistence type="inferred from homology"/>
<feature type="transmembrane region" description="Helical" evidence="9">
    <location>
        <begin position="128"/>
        <end position="147"/>
    </location>
</feature>
<dbReference type="Proteomes" id="UP000218257">
    <property type="component" value="Chromosome"/>
</dbReference>
<evidence type="ECO:0000313" key="14">
    <source>
        <dbReference type="Proteomes" id="UP000053577"/>
    </source>
</evidence>
<sequence>MTRGLVFFVSAACGVLADQLSKFIIAANLTPGTAIPESGFFQIVHVHNTGAAFSIFRGHTEWLIAASCLGVILALTAFFLRKKLPFLDTRPGVAALGIILAGTIGNLIDRVRLGYVTDFIQVGSFPTFNMADSCLTLGIIWLVLLYLTSSHSGGDASENA</sequence>
<dbReference type="PROSITE" id="PS00855">
    <property type="entry name" value="SPASE_II"/>
    <property type="match status" value="1"/>
</dbReference>
<dbReference type="GO" id="GO:0005886">
    <property type="term" value="C:plasma membrane"/>
    <property type="evidence" value="ECO:0007669"/>
    <property type="project" value="UniProtKB-SubCell"/>
</dbReference>
<dbReference type="PANTHER" id="PTHR33695">
    <property type="entry name" value="LIPOPROTEIN SIGNAL PEPTIDASE"/>
    <property type="match status" value="1"/>
</dbReference>
<dbReference type="PATRIC" id="fig|61435.5.peg.961"/>
<keyword evidence="3 9" id="KW-0645">Protease</keyword>
<evidence type="ECO:0000256" key="7">
    <source>
        <dbReference type="ARBA" id="ARBA00022989"/>
    </source>
</evidence>
<comment type="function">
    <text evidence="9 10">This protein specifically catalyzes the removal of signal peptides from prolipoproteins.</text>
</comment>
<evidence type="ECO:0000256" key="1">
    <source>
        <dbReference type="ARBA" id="ARBA00006139"/>
    </source>
</evidence>
<evidence type="ECO:0000256" key="11">
    <source>
        <dbReference type="RuleBase" id="RU004181"/>
    </source>
</evidence>
<dbReference type="InterPro" id="IPR001872">
    <property type="entry name" value="Peptidase_A8"/>
</dbReference>
<keyword evidence="4 9" id="KW-0812">Transmembrane</keyword>
<dbReference type="EC" id="3.4.23.36" evidence="9"/>
<keyword evidence="5 9" id="KW-0064">Aspartyl protease</keyword>
<dbReference type="EMBL" id="AP017649">
    <property type="protein sequence ID" value="BAZ97773.1"/>
    <property type="molecule type" value="Genomic_DNA"/>
</dbReference>
<keyword evidence="7 9" id="KW-1133">Transmembrane helix</keyword>
<evidence type="ECO:0000256" key="4">
    <source>
        <dbReference type="ARBA" id="ARBA00022692"/>
    </source>
</evidence>
<dbReference type="OrthoDB" id="9810259at2"/>
<dbReference type="Pfam" id="PF01252">
    <property type="entry name" value="Peptidase_A8"/>
    <property type="match status" value="1"/>
</dbReference>
<dbReference type="EMBL" id="JGYD01000018">
    <property type="protein sequence ID" value="KSV17981.1"/>
    <property type="molecule type" value="Genomic_DNA"/>
</dbReference>
<accession>A0A0V8M2I2</accession>
<dbReference type="NCBIfam" id="NF011365">
    <property type="entry name" value="PRK14784.1"/>
    <property type="match status" value="1"/>
</dbReference>
<keyword evidence="2 9" id="KW-1003">Cell membrane</keyword>
<dbReference type="Proteomes" id="UP000053577">
    <property type="component" value="Unassembled WGS sequence"/>
</dbReference>
<comment type="similarity">
    <text evidence="1 9 11">Belongs to the peptidase A8 family.</text>
</comment>
<evidence type="ECO:0000256" key="8">
    <source>
        <dbReference type="ARBA" id="ARBA00023136"/>
    </source>
</evidence>
<comment type="subcellular location">
    <subcellularLocation>
        <location evidence="9">Cell membrane</location>
        <topology evidence="9">Multi-pass membrane protein</topology>
    </subcellularLocation>
</comment>
<reference evidence="13 14" key="1">
    <citation type="journal article" date="2015" name="Sci. Rep.">
        <title>A comparative genomics and reductive dehalogenase gene transcription study of two chloroethene-respiring bacteria, Dehalococcoides mccartyi strains MB and 11a.</title>
        <authorList>
            <person name="Low A."/>
            <person name="Shen Z."/>
            <person name="Cheng D."/>
            <person name="Rogers M.J."/>
            <person name="Lee P.K."/>
            <person name="He J."/>
        </authorList>
    </citation>
    <scope>NUCLEOTIDE SEQUENCE [LARGE SCALE GENOMIC DNA]</scope>
    <source>
        <strain evidence="13 14">MB</strain>
    </source>
</reference>
<feature type="active site" evidence="9">
    <location>
        <position position="132"/>
    </location>
</feature>
<gene>
    <name evidence="9" type="primary">lspA</name>
    <name evidence="13" type="ORF">DA01_04885</name>
    <name evidence="12" type="ORF">DEHALATV1_1145</name>
</gene>
<evidence type="ECO:0000256" key="3">
    <source>
        <dbReference type="ARBA" id="ARBA00022670"/>
    </source>
</evidence>
<dbReference type="PANTHER" id="PTHR33695:SF1">
    <property type="entry name" value="LIPOPROTEIN SIGNAL PEPTIDASE"/>
    <property type="match status" value="1"/>
</dbReference>
<keyword evidence="8 9" id="KW-0472">Membrane</keyword>
<feature type="transmembrane region" description="Helical" evidence="9">
    <location>
        <begin position="92"/>
        <end position="108"/>
    </location>
</feature>
<evidence type="ECO:0000256" key="9">
    <source>
        <dbReference type="HAMAP-Rule" id="MF_00161"/>
    </source>
</evidence>
<keyword evidence="6 9" id="KW-0378">Hydrolase</keyword>
<name>A0A0V8M2I2_9CHLR</name>
<dbReference type="NCBIfam" id="TIGR00077">
    <property type="entry name" value="lspA"/>
    <property type="match status" value="1"/>
</dbReference>
<evidence type="ECO:0000256" key="5">
    <source>
        <dbReference type="ARBA" id="ARBA00022750"/>
    </source>
</evidence>
<reference evidence="12 15" key="2">
    <citation type="journal article" date="2017" name="Sci. Rep.">
        <title>Isolation and genomic characterization of a Dehalococcoides strain suggests genomic rearrangement during culture.</title>
        <authorList>
            <person name="Yohda M."/>
            <person name="Ikegami K."/>
            <person name="Aita Y."/>
            <person name="Kitajima M."/>
            <person name="Takechi A."/>
            <person name="Iwamoto M."/>
            <person name="Fukuda T."/>
            <person name="Tamura N."/>
            <person name="Shibasaki J."/>
            <person name="Koike S."/>
            <person name="Komatsu D."/>
            <person name="Miyagi S."/>
            <person name="Nishimura M."/>
            <person name="Uchino Y."/>
            <person name="Shiroma A."/>
            <person name="Shimoji M."/>
            <person name="Tamotsu H."/>
            <person name="Ashimine N."/>
            <person name="Shinzato M."/>
            <person name="Ohki S."/>
            <person name="Nakano K."/>
            <person name="Teruya K."/>
            <person name="Satou K."/>
            <person name="Hirano T."/>
            <person name="Yagi O."/>
        </authorList>
    </citation>
    <scope>NUCLEOTIDE SEQUENCE [LARGE SCALE GENOMIC DNA]</scope>
    <source>
        <strain evidence="12 15">UCH-ATV1</strain>
    </source>
</reference>
<dbReference type="RefSeq" id="WP_041342960.1">
    <property type="nucleotide sequence ID" value="NZ_AP017649.1"/>
</dbReference>
<comment type="pathway">
    <text evidence="9">Protein modification; lipoprotein biosynthesis (signal peptide cleavage).</text>
</comment>
<dbReference type="UniPathway" id="UPA00665"/>
<comment type="catalytic activity">
    <reaction evidence="9 10">
        <text>Release of signal peptides from bacterial membrane prolipoproteins. Hydrolyzes -Xaa-Yaa-Zaa-|-(S,diacylglyceryl)Cys-, in which Xaa is hydrophobic (preferably Leu), and Yaa (Ala or Ser) and Zaa (Gly or Ala) have small, neutral side chains.</text>
        <dbReference type="EC" id="3.4.23.36"/>
    </reaction>
</comment>
<dbReference type="GO" id="GO:0004190">
    <property type="term" value="F:aspartic-type endopeptidase activity"/>
    <property type="evidence" value="ECO:0007669"/>
    <property type="project" value="UniProtKB-UniRule"/>
</dbReference>
<evidence type="ECO:0000256" key="10">
    <source>
        <dbReference type="RuleBase" id="RU000594"/>
    </source>
</evidence>
<keyword evidence="13" id="KW-0449">Lipoprotein</keyword>
<evidence type="ECO:0000313" key="12">
    <source>
        <dbReference type="EMBL" id="BAZ97773.1"/>
    </source>
</evidence>
<dbReference type="AlphaFoldDB" id="A0A0V8M2I2"/>
<evidence type="ECO:0000313" key="13">
    <source>
        <dbReference type="EMBL" id="KSV17981.1"/>
    </source>
</evidence>